<dbReference type="Gene3D" id="3.40.50.150">
    <property type="entry name" value="Vaccinia Virus protein VP39"/>
    <property type="match status" value="1"/>
</dbReference>
<dbReference type="InterPro" id="IPR013216">
    <property type="entry name" value="Methyltransf_11"/>
</dbReference>
<evidence type="ECO:0000259" key="2">
    <source>
        <dbReference type="Pfam" id="PF08241"/>
    </source>
</evidence>
<reference evidence="3 4" key="1">
    <citation type="submission" date="2018-04" db="EMBL/GenBank/DDBJ databases">
        <title>Novel Campyloabacter and Helicobacter Species and Strains.</title>
        <authorList>
            <person name="Mannion A.J."/>
            <person name="Shen Z."/>
            <person name="Fox J.G."/>
        </authorList>
    </citation>
    <scope>NUCLEOTIDE SEQUENCE [LARGE SCALE GENOMIC DNA]</scope>
    <source>
        <strain evidence="3 4">MIT 17-337</strain>
    </source>
</reference>
<feature type="domain" description="Methyltransferase type 11" evidence="2">
    <location>
        <begin position="505"/>
        <end position="583"/>
    </location>
</feature>
<dbReference type="SUPFAM" id="SSF56112">
    <property type="entry name" value="Protein kinase-like (PK-like)"/>
    <property type="match status" value="1"/>
</dbReference>
<dbReference type="EMBL" id="NXLQ01000005">
    <property type="protein sequence ID" value="RDU66349.1"/>
    <property type="molecule type" value="Genomic_DNA"/>
</dbReference>
<dbReference type="SUPFAM" id="SSF53335">
    <property type="entry name" value="S-adenosyl-L-methionine-dependent methyltransferases"/>
    <property type="match status" value="1"/>
</dbReference>
<dbReference type="GO" id="GO:0008757">
    <property type="term" value="F:S-adenosylmethionine-dependent methyltransferase activity"/>
    <property type="evidence" value="ECO:0007669"/>
    <property type="project" value="InterPro"/>
</dbReference>
<proteinExistence type="predicted"/>
<dbReference type="GO" id="GO:0005829">
    <property type="term" value="C:cytosol"/>
    <property type="evidence" value="ECO:0007669"/>
    <property type="project" value="TreeGrafter"/>
</dbReference>
<dbReference type="RefSeq" id="WP_115542697.1">
    <property type="nucleotide sequence ID" value="NZ_NXLQ01000005.1"/>
</dbReference>
<dbReference type="PANTHER" id="PTHR43393">
    <property type="entry name" value="CYTOKININ RIBOSIDE 5'-MONOPHOSPHATE PHOSPHORIBOHYDROLASE"/>
    <property type="match status" value="1"/>
</dbReference>
<dbReference type="Pfam" id="PF08241">
    <property type="entry name" value="Methyltransf_11"/>
    <property type="match status" value="1"/>
</dbReference>
<dbReference type="InterPro" id="IPR052341">
    <property type="entry name" value="LOG_family_nucleotidases"/>
</dbReference>
<dbReference type="Proteomes" id="UP000256379">
    <property type="component" value="Unassembled WGS sequence"/>
</dbReference>
<accession>A0A3D8IM88</accession>
<dbReference type="InterPro" id="IPR005268">
    <property type="entry name" value="CHP00725"/>
</dbReference>
<feature type="region of interest" description="Disordered" evidence="1">
    <location>
        <begin position="1"/>
        <end position="38"/>
    </location>
</feature>
<dbReference type="AlphaFoldDB" id="A0A3D8IM88"/>
<dbReference type="CDD" id="cd02440">
    <property type="entry name" value="AdoMet_MTases"/>
    <property type="match status" value="1"/>
</dbReference>
<dbReference type="InterPro" id="IPR011009">
    <property type="entry name" value="Kinase-like_dom_sf"/>
</dbReference>
<dbReference type="PANTHER" id="PTHR43393:SF3">
    <property type="entry name" value="LYSINE DECARBOXYLASE-LIKE PROTEIN"/>
    <property type="match status" value="1"/>
</dbReference>
<dbReference type="InterPro" id="IPR041164">
    <property type="entry name" value="LDcluster4"/>
</dbReference>
<evidence type="ECO:0000313" key="4">
    <source>
        <dbReference type="Proteomes" id="UP000256379"/>
    </source>
</evidence>
<comment type="caution">
    <text evidence="3">The sequence shown here is derived from an EMBL/GenBank/DDBJ whole genome shotgun (WGS) entry which is preliminary data.</text>
</comment>
<dbReference type="NCBIfam" id="TIGR00725">
    <property type="entry name" value="TIGR00725 family protein"/>
    <property type="match status" value="1"/>
</dbReference>
<dbReference type="InterPro" id="IPR029063">
    <property type="entry name" value="SAM-dependent_MTases_sf"/>
</dbReference>
<keyword evidence="4" id="KW-1185">Reference proteome</keyword>
<dbReference type="Pfam" id="PF18306">
    <property type="entry name" value="LDcluster4"/>
    <property type="match status" value="1"/>
</dbReference>
<gene>
    <name evidence="3" type="ORF">CQA53_03760</name>
</gene>
<evidence type="ECO:0000256" key="1">
    <source>
        <dbReference type="SAM" id="MobiDB-lite"/>
    </source>
</evidence>
<organism evidence="3 4">
    <name type="scientific">Helicobacter didelphidarum</name>
    <dbReference type="NCBI Taxonomy" id="2040648"/>
    <lineage>
        <taxon>Bacteria</taxon>
        <taxon>Pseudomonadati</taxon>
        <taxon>Campylobacterota</taxon>
        <taxon>Epsilonproteobacteria</taxon>
        <taxon>Campylobacterales</taxon>
        <taxon>Helicobacteraceae</taxon>
        <taxon>Helicobacter</taxon>
    </lineage>
</organism>
<evidence type="ECO:0000313" key="3">
    <source>
        <dbReference type="EMBL" id="RDU66349.1"/>
    </source>
</evidence>
<name>A0A3D8IM88_9HELI</name>
<protein>
    <submittedName>
        <fullName evidence="3">TIGR00725 family protein</fullName>
    </submittedName>
</protein>
<sequence length="696" mass="80406">MGGGGEQDWRPKDEDLSRNSSHTTRKSSKNKPAFEGGAEKDNLQDTIYSHLTSNLSSISHSNISNTHEDDIKILLHKKIAVIGYANLDSLENNISQLAQNLTYNLGRELMNEGCIIINGGLGGVMEVVSKGAREAKSYTAQSIIGVLPNYDSNIANPYIDTTLPTGFDVGRNIVLVSMADAVVVIGGGAGTLNEISLAWQLNKPIITLGDFGWGGKLANTALDNRRNDIIYKAQTPIEVIEILKKELLKTRKIFNGIDSIISYSEAKNKISKYYNISLNDIEILGEGTEGIILRDKNYTYKLFKEKSSLWKKTLYFQLSTIAYKLKNHHNILYPNFEINYKDNDLIISYPYKESYTFSEYPCISKEILQEFLSQCYYVGITHLDIQPKNLRICKETHTLFICDIGYDLHHFTDNFFESMCRRFFALYLLKDYLNEISNIKYFLTPLNTNQDFKRIEDFYNSKNLNYQDLDMEYKNFRNNIGEFILYRNLIIDLYSTQESIKTIFDYGSGHGNIASMLSNKLHKEVSTYEIDKELLYKYKKYYQQLKAHYWEDCEIERLIRENQKFDSVLCSLVLCHALADNEKDRLKIINQIMCNICALSKKHIFIVICNPIYNQSISNIQKREEIKIYSQATEFTKQMLPSGNARADIHRPISYYENLFKQYKLTIRQVIQSGDFRSNHFRIINSDFILFDLVKE</sequence>
<feature type="compositionally biased region" description="Basic and acidic residues" evidence="1">
    <location>
        <begin position="7"/>
        <end position="17"/>
    </location>
</feature>
<dbReference type="SUPFAM" id="SSF102405">
    <property type="entry name" value="MCP/YpsA-like"/>
    <property type="match status" value="1"/>
</dbReference>
<dbReference type="OrthoDB" id="9794039at2"/>
<dbReference type="Gene3D" id="3.40.50.450">
    <property type="match status" value="1"/>
</dbReference>